<sequence>MSDINVNASTPSNIVDTNTNELNNSYSNPLDLQNNFLSLLIAQIKNQDPTDPIKNTELTSQLAQINTATGIERLNNSVGRFSDKINQNQNIQISSLIGHRVMIPSSQIVHTKNINTEFGINLISHATSVEIKILDGKGKVLHVNKMENAEPGIYSFIWNGVDLDNKIIPTGKYNISVTAKNKDKDIPVETLCEALVNSIITSNRDPIIDLGAMGTTTLSKIRKIFK</sequence>
<evidence type="ECO:0000259" key="6">
    <source>
        <dbReference type="Pfam" id="PF13860"/>
    </source>
</evidence>
<comment type="similarity">
    <text evidence="1 5">Belongs to the FlgD family.</text>
</comment>
<proteinExistence type="inferred from homology"/>
<feature type="domain" description="FlgD/Vpr Ig-like" evidence="6">
    <location>
        <begin position="108"/>
        <end position="183"/>
    </location>
</feature>
<evidence type="ECO:0000256" key="3">
    <source>
        <dbReference type="ARBA" id="ARBA00022795"/>
    </source>
</evidence>
<feature type="domain" description="FlgD Tudor-like" evidence="7">
    <location>
        <begin position="88"/>
        <end position="222"/>
    </location>
</feature>
<evidence type="ECO:0000313" key="8">
    <source>
        <dbReference type="EMBL" id="XAJ80651.1"/>
    </source>
</evidence>
<reference evidence="8" key="1">
    <citation type="submission" date="2024-06" db="EMBL/GenBank/DDBJ databases">
        <title>Unveiling Genomic Reduction in Obligate Endosymbionts Buchnera of Aphids: Insights from Phylogenomic Comparative Analysis with Novel Genome Data and Co-obligate Endosymbionts.</title>
        <authorList>
            <person name="Lu C."/>
            <person name="Zou T."/>
            <person name="Liu Q."/>
            <person name="Huang X."/>
        </authorList>
    </citation>
    <scope>NUCLEOTIDE SEQUENCE</scope>
    <source>
        <strain evidence="8">Aphau13</strain>
    </source>
</reference>
<dbReference type="Pfam" id="PF03963">
    <property type="entry name" value="FlgD"/>
    <property type="match status" value="1"/>
</dbReference>
<evidence type="ECO:0000256" key="4">
    <source>
        <dbReference type="ARBA" id="ARBA00024746"/>
    </source>
</evidence>
<keyword evidence="8" id="KW-0282">Flagellum</keyword>
<dbReference type="Gene3D" id="2.30.30.910">
    <property type="match status" value="1"/>
</dbReference>
<dbReference type="InterPro" id="IPR025963">
    <property type="entry name" value="FLgD_Tudor"/>
</dbReference>
<dbReference type="Gene3D" id="2.60.40.4070">
    <property type="match status" value="1"/>
</dbReference>
<evidence type="ECO:0000256" key="5">
    <source>
        <dbReference type="RuleBase" id="RU362076"/>
    </source>
</evidence>
<evidence type="ECO:0000256" key="2">
    <source>
        <dbReference type="ARBA" id="ARBA00016013"/>
    </source>
</evidence>
<dbReference type="Pfam" id="PF13860">
    <property type="entry name" value="FlgD_ig"/>
    <property type="match status" value="1"/>
</dbReference>
<keyword evidence="3 5" id="KW-1005">Bacterial flagellum biogenesis</keyword>
<comment type="function">
    <text evidence="4 5">Required for flagellar hook formation. May act as a scaffolding protein.</text>
</comment>
<dbReference type="AlphaFoldDB" id="A0AAU6W4W1"/>
<dbReference type="InterPro" id="IPR005648">
    <property type="entry name" value="FlgD"/>
</dbReference>
<gene>
    <name evidence="8" type="ORF">RJT31_01715</name>
</gene>
<dbReference type="RefSeq" id="WP_348769329.1">
    <property type="nucleotide sequence ID" value="NZ_CP135018.1"/>
</dbReference>
<dbReference type="InterPro" id="IPR025965">
    <property type="entry name" value="FlgD/Vpr_Ig-like"/>
</dbReference>
<dbReference type="Pfam" id="PF13861">
    <property type="entry name" value="FLgD_tudor"/>
    <property type="match status" value="1"/>
</dbReference>
<evidence type="ECO:0000259" key="7">
    <source>
        <dbReference type="Pfam" id="PF13861"/>
    </source>
</evidence>
<protein>
    <recommendedName>
        <fullName evidence="2 5">Basal-body rod modification protein FlgD</fullName>
    </recommendedName>
</protein>
<evidence type="ECO:0000256" key="1">
    <source>
        <dbReference type="ARBA" id="ARBA00010577"/>
    </source>
</evidence>
<accession>A0AAU6W4W1</accession>
<name>A0AAU6W4W1_9GAMM</name>
<keyword evidence="8" id="KW-0969">Cilium</keyword>
<organism evidence="8">
    <name type="scientific">Buchnera aphidicola</name>
    <name type="common">Aphis aurantii</name>
    <dbReference type="NCBI Taxonomy" id="1470492"/>
    <lineage>
        <taxon>Bacteria</taxon>
        <taxon>Pseudomonadati</taxon>
        <taxon>Pseudomonadota</taxon>
        <taxon>Gammaproteobacteria</taxon>
        <taxon>Enterobacterales</taxon>
        <taxon>Erwiniaceae</taxon>
        <taxon>Buchnera</taxon>
    </lineage>
</organism>
<dbReference type="GO" id="GO:0044781">
    <property type="term" value="P:bacterial-type flagellum organization"/>
    <property type="evidence" value="ECO:0007669"/>
    <property type="project" value="UniProtKB-UniRule"/>
</dbReference>
<keyword evidence="8" id="KW-0966">Cell projection</keyword>
<dbReference type="EMBL" id="CP135018">
    <property type="protein sequence ID" value="XAJ80651.1"/>
    <property type="molecule type" value="Genomic_DNA"/>
</dbReference>